<feature type="zinc finger region" description="C3H1-type" evidence="1">
    <location>
        <begin position="521"/>
        <end position="549"/>
    </location>
</feature>
<reference evidence="4" key="1">
    <citation type="submission" date="2022-10" db="EMBL/GenBank/DDBJ databases">
        <authorList>
            <person name="Chen Y."/>
            <person name="Dougan E. K."/>
            <person name="Chan C."/>
            <person name="Rhodes N."/>
            <person name="Thang M."/>
        </authorList>
    </citation>
    <scope>NUCLEOTIDE SEQUENCE</scope>
</reference>
<evidence type="ECO:0000256" key="1">
    <source>
        <dbReference type="PROSITE-ProRule" id="PRU00723"/>
    </source>
</evidence>
<feature type="compositionally biased region" description="Basic and acidic residues" evidence="2">
    <location>
        <begin position="82"/>
        <end position="96"/>
    </location>
</feature>
<organism evidence="4">
    <name type="scientific">Cladocopium goreaui</name>
    <dbReference type="NCBI Taxonomy" id="2562237"/>
    <lineage>
        <taxon>Eukaryota</taxon>
        <taxon>Sar</taxon>
        <taxon>Alveolata</taxon>
        <taxon>Dinophyceae</taxon>
        <taxon>Suessiales</taxon>
        <taxon>Symbiodiniaceae</taxon>
        <taxon>Cladocopium</taxon>
    </lineage>
</organism>
<keyword evidence="1" id="KW-0479">Metal-binding</keyword>
<feature type="region of interest" description="Disordered" evidence="2">
    <location>
        <begin position="265"/>
        <end position="301"/>
    </location>
</feature>
<proteinExistence type="predicted"/>
<feature type="compositionally biased region" description="Basic and acidic residues" evidence="2">
    <location>
        <begin position="7"/>
        <end position="25"/>
    </location>
</feature>
<feature type="region of interest" description="Disordered" evidence="2">
    <location>
        <begin position="512"/>
        <end position="532"/>
    </location>
</feature>
<name>A0A9P1M6H5_9DINO</name>
<evidence type="ECO:0000259" key="3">
    <source>
        <dbReference type="PROSITE" id="PS50103"/>
    </source>
</evidence>
<feature type="region of interest" description="Disordered" evidence="2">
    <location>
        <begin position="82"/>
        <end position="107"/>
    </location>
</feature>
<dbReference type="PROSITE" id="PS50103">
    <property type="entry name" value="ZF_C3H1"/>
    <property type="match status" value="1"/>
</dbReference>
<feature type="region of interest" description="Disordered" evidence="2">
    <location>
        <begin position="328"/>
        <end position="371"/>
    </location>
</feature>
<dbReference type="AlphaFoldDB" id="A0A9P1M6H5"/>
<feature type="compositionally biased region" description="Basic and acidic residues" evidence="2">
    <location>
        <begin position="288"/>
        <end position="301"/>
    </location>
</feature>
<reference evidence="5" key="2">
    <citation type="submission" date="2024-04" db="EMBL/GenBank/DDBJ databases">
        <authorList>
            <person name="Chen Y."/>
            <person name="Shah S."/>
            <person name="Dougan E. K."/>
            <person name="Thang M."/>
            <person name="Chan C."/>
        </authorList>
    </citation>
    <scope>NUCLEOTIDE SEQUENCE [LARGE SCALE GENOMIC DNA]</scope>
</reference>
<evidence type="ECO:0000313" key="5">
    <source>
        <dbReference type="EMBL" id="CAL1173755.1"/>
    </source>
</evidence>
<feature type="compositionally biased region" description="Polar residues" evidence="2">
    <location>
        <begin position="242"/>
        <end position="251"/>
    </location>
</feature>
<feature type="domain" description="C3H1-type" evidence="3">
    <location>
        <begin position="521"/>
        <end position="549"/>
    </location>
</feature>
<dbReference type="GO" id="GO:0008270">
    <property type="term" value="F:zinc ion binding"/>
    <property type="evidence" value="ECO:0007669"/>
    <property type="project" value="UniProtKB-KW"/>
</dbReference>
<keyword evidence="1" id="KW-0863">Zinc-finger</keyword>
<feature type="region of interest" description="Disordered" evidence="2">
    <location>
        <begin position="191"/>
        <end position="251"/>
    </location>
</feature>
<feature type="region of interest" description="Disordered" evidence="2">
    <location>
        <begin position="554"/>
        <end position="618"/>
    </location>
</feature>
<dbReference type="InterPro" id="IPR000571">
    <property type="entry name" value="Znf_CCCH"/>
</dbReference>
<sequence length="618" mass="65103">MSLSTLRRRENSRARELTPDGRAPGEDQAQGARAPGCGAGEGRRLEIGVADRRLEALLEEERTRAASVPVAGVRRLRLEDGRDQTRALDDGGREAAGRGAQGGPIGTLEDGARAMGLGQRQGGPMEALDDPRARAMGLGQLQDAVRQSYEVLQQALGRTQPGPGLLDPLLQGNDQGVQRGGVLDDRGERSLLQSTPARVQAGHRPEVGRSGGCESADGLRAGGQVGGRTDIAPRVLDPYGTPGQNQGQQVNPFWSDAVRRGAMERAPGAGDQRGSPAGQVGVSGLTSGRDRNPVESPKDEVERLRARILREAEEAFGREVKKLGIYEKGDGDSYHTATSAGGGGGQSQVPRQPQADGPSLEPPPGLNHVKISDGAGAERSALLKNLTDLKPGSSVADVLSSIRLWRRWISRAEELRLTIPDSLVLMQALNKVSEALSRMGGNQVTYRISAVRQELQVDQRPGLSAVKEFAEFLQAEGEELALMASASTKGVGVAATSSGGAGGTSLKAVAMSGGANGGQDEKSRGPCRFWGTSNGCRRGDTCGYTHLWDGVEKKDRIQSSHNPRVAKVKGAEKEKDSPAKGEQLKAEEQGPTSVSGSRSPARPKVEDPIPNGDGGQPH</sequence>
<accession>A0A9P1M6H5</accession>
<keyword evidence="1" id="KW-0862">Zinc</keyword>
<feature type="region of interest" description="Disordered" evidence="2">
    <location>
        <begin position="1"/>
        <end position="45"/>
    </location>
</feature>
<comment type="caution">
    <text evidence="4">The sequence shown here is derived from an EMBL/GenBank/DDBJ whole genome shotgun (WGS) entry which is preliminary data.</text>
</comment>
<feature type="non-terminal residue" evidence="4">
    <location>
        <position position="1"/>
    </location>
</feature>
<gene>
    <name evidence="4" type="ORF">C1SCF055_LOCUS44799</name>
</gene>
<evidence type="ECO:0000256" key="2">
    <source>
        <dbReference type="SAM" id="MobiDB-lite"/>
    </source>
</evidence>
<feature type="compositionally biased region" description="Basic and acidic residues" evidence="2">
    <location>
        <begin position="569"/>
        <end position="588"/>
    </location>
</feature>
<protein>
    <recommendedName>
        <fullName evidence="3">C3H1-type domain-containing protein</fullName>
    </recommendedName>
</protein>
<dbReference type="EMBL" id="CAMXCT020006806">
    <property type="protein sequence ID" value="CAL1173755.1"/>
    <property type="molecule type" value="Genomic_DNA"/>
</dbReference>
<evidence type="ECO:0000313" key="4">
    <source>
        <dbReference type="EMBL" id="CAI4020380.1"/>
    </source>
</evidence>
<dbReference type="EMBL" id="CAMXCT010006806">
    <property type="protein sequence ID" value="CAI4020380.1"/>
    <property type="molecule type" value="Genomic_DNA"/>
</dbReference>